<gene>
    <name evidence="1" type="ORF">EZS27_007948</name>
</gene>
<name>A0A5J4SGN8_9ZZZZ</name>
<dbReference type="EMBL" id="SNRY01000218">
    <property type="protein sequence ID" value="KAA6344433.1"/>
    <property type="molecule type" value="Genomic_DNA"/>
</dbReference>
<organism evidence="1">
    <name type="scientific">termite gut metagenome</name>
    <dbReference type="NCBI Taxonomy" id="433724"/>
    <lineage>
        <taxon>unclassified sequences</taxon>
        <taxon>metagenomes</taxon>
        <taxon>organismal metagenomes</taxon>
    </lineage>
</organism>
<protein>
    <submittedName>
        <fullName evidence="1">Uncharacterized protein</fullName>
    </submittedName>
</protein>
<sequence>MENQIKNLWPEIVTDGFDATKVLLSKQADYLGKSTKNILTAKVESGVLPPIYNPYEEQKEGYNVGYIGDDEEQDEDNQPAENRIKHRFIVSAPMLNYQFELLSVIHNMITPYPVTLLCNIINKRYKIEEEEKFVQVLKEIFKTSKVQSILKNLIAQSQ</sequence>
<evidence type="ECO:0000313" key="1">
    <source>
        <dbReference type="EMBL" id="KAA6344433.1"/>
    </source>
</evidence>
<reference evidence="1" key="1">
    <citation type="submission" date="2019-03" db="EMBL/GenBank/DDBJ databases">
        <title>Single cell metagenomics reveals metabolic interactions within the superorganism composed of flagellate Streblomastix strix and complex community of Bacteroidetes bacteria on its surface.</title>
        <authorList>
            <person name="Treitli S.C."/>
            <person name="Kolisko M."/>
            <person name="Husnik F."/>
            <person name="Keeling P."/>
            <person name="Hampl V."/>
        </authorList>
    </citation>
    <scope>NUCLEOTIDE SEQUENCE</scope>
    <source>
        <strain evidence="1">STM</strain>
    </source>
</reference>
<proteinExistence type="predicted"/>
<dbReference type="AlphaFoldDB" id="A0A5J4SGN8"/>
<accession>A0A5J4SGN8</accession>
<comment type="caution">
    <text evidence="1">The sequence shown here is derived from an EMBL/GenBank/DDBJ whole genome shotgun (WGS) entry which is preliminary data.</text>
</comment>